<dbReference type="Pfam" id="PF20437">
    <property type="entry name" value="LonC_helical"/>
    <property type="match status" value="1"/>
</dbReference>
<evidence type="ECO:0000313" key="6">
    <source>
        <dbReference type="Proteomes" id="UP000765802"/>
    </source>
</evidence>
<dbReference type="Proteomes" id="UP000765802">
    <property type="component" value="Unassembled WGS sequence"/>
</dbReference>
<feature type="coiled-coil region" evidence="3">
    <location>
        <begin position="211"/>
        <end position="238"/>
    </location>
</feature>
<organism evidence="5 6">
    <name type="scientific">Flavihumibacter stibioxidans</name>
    <dbReference type="NCBI Taxonomy" id="1834163"/>
    <lineage>
        <taxon>Bacteria</taxon>
        <taxon>Pseudomonadati</taxon>
        <taxon>Bacteroidota</taxon>
        <taxon>Chitinophagia</taxon>
        <taxon>Chitinophagales</taxon>
        <taxon>Chitinophagaceae</taxon>
        <taxon>Flavihumibacter</taxon>
    </lineage>
</organism>
<evidence type="ECO:0000259" key="4">
    <source>
        <dbReference type="PROSITE" id="PS51786"/>
    </source>
</evidence>
<feature type="active site" evidence="2">
    <location>
        <position position="693"/>
    </location>
</feature>
<evidence type="ECO:0000256" key="2">
    <source>
        <dbReference type="PROSITE-ProRule" id="PRU01122"/>
    </source>
</evidence>
<dbReference type="Gene3D" id="1.10.8.60">
    <property type="match status" value="1"/>
</dbReference>
<dbReference type="InterPro" id="IPR046843">
    <property type="entry name" value="LonB_AAA-LID"/>
</dbReference>
<dbReference type="Gene3D" id="3.40.50.300">
    <property type="entry name" value="P-loop containing nucleotide triphosphate hydrolases"/>
    <property type="match status" value="2"/>
</dbReference>
<dbReference type="EC" id="3.4.21.53" evidence="2"/>
<reference evidence="5 6" key="1">
    <citation type="submission" date="2016-07" db="EMBL/GenBank/DDBJ databases">
        <title>Genome analysis of Flavihumibacter stibioxidans YS-17.</title>
        <authorList>
            <person name="Shi K."/>
            <person name="Han Y."/>
            <person name="Wang G."/>
        </authorList>
    </citation>
    <scope>NUCLEOTIDE SEQUENCE [LARGE SCALE GENOMIC DNA]</scope>
    <source>
        <strain evidence="5 6">YS-17</strain>
    </source>
</reference>
<protein>
    <recommendedName>
        <fullName evidence="2">endopeptidase La</fullName>
        <ecNumber evidence="2">3.4.21.53</ecNumber>
    </recommendedName>
</protein>
<comment type="similarity">
    <text evidence="2">Belongs to the peptidase S16 family.</text>
</comment>
<dbReference type="PROSITE" id="PS51786">
    <property type="entry name" value="LON_PROTEOLYTIC"/>
    <property type="match status" value="1"/>
</dbReference>
<keyword evidence="2" id="KW-0720">Serine protease</keyword>
<dbReference type="EMBL" id="MBUA01000001">
    <property type="protein sequence ID" value="MBC6490109.1"/>
    <property type="molecule type" value="Genomic_DNA"/>
</dbReference>
<dbReference type="InterPro" id="IPR014721">
    <property type="entry name" value="Ribsml_uS5_D2-typ_fold_subgr"/>
</dbReference>
<evidence type="ECO:0000256" key="1">
    <source>
        <dbReference type="ARBA" id="ARBA00022670"/>
    </source>
</evidence>
<dbReference type="InterPro" id="IPR008269">
    <property type="entry name" value="Lon_proteolytic"/>
</dbReference>
<comment type="catalytic activity">
    <reaction evidence="2">
        <text>Hydrolysis of proteins in presence of ATP.</text>
        <dbReference type="EC" id="3.4.21.53"/>
    </reaction>
</comment>
<sequence>MKKKLALNELRNTCDTGTVVIESADLTQISNPIIGQPRASKALKLGVGIKSDGFNIYASGMAGSGRLTAVKIFVQEPAKSEATPGDWCYVNNFRDPYQPTKLSLPTGRGIAFKKEMKDLIVDVWQSLFKAFESEEYANRRLKVISAFEEQQSQAINVLSERAKEESLLLKQTPWEIITIPMIDGEPLTDEQFGALPQWQQDDLRKKQDKFLDEIKVKLSELRKQEKAVNRELSKLEKDVAIITISSRIEDVAGNYKQVPLVLEYLMDVKNDILDNLAEFLLAHKSQGGNNGQRASNFLNRYEVNVLVDNSELNGAPVIIEQNPTYSNLMGRVEKESYMGTMLTDFTMIRKGSLHAANGGYLIIRVEELLRNYFSWNALKRALKTKEIVIEEAGEQYGFFTTKTLKPEAIPLHVKVILIGHPTYYHLLFSYEPEFKGLFKVKADFDTEMDRTPKGESEYSRFVQYTCKNENLLKPGADAVARVVEYGSRLVSDQHKLSTRFGDIADIVREAHHYALGDKSDHITESHILKAIEEELYRSNLIQEKINEMITTGQLFIDLKGEKTGQINGLSVIDLGDIAFGRPNRITCSVNLGKEGVVAIEREAELSGPIHTKGVMILSGYLSEKYFQNSPASIVARIVFEQSYSEVEGDSASSAELYTILSSLSKLPIKQGIAVTGSVNQKGEVQAIGGVNEKIEGYFEVCRSVGLTGEQGVIIPASNVRNLMLKDEVLKAVSQQQFNIWAVDTIDDGIEILTGVKSGSPVQEGTVAYFVKQALDEYADRMKEFSNQENNAEIV</sequence>
<dbReference type="SUPFAM" id="SSF54211">
    <property type="entry name" value="Ribosomal protein S5 domain 2-like"/>
    <property type="match status" value="1"/>
</dbReference>
<accession>A0ABR7M5I8</accession>
<evidence type="ECO:0000256" key="3">
    <source>
        <dbReference type="SAM" id="Coils"/>
    </source>
</evidence>
<keyword evidence="1 2" id="KW-0645">Protease</keyword>
<comment type="caution">
    <text evidence="5">The sequence shown here is derived from an EMBL/GenBank/DDBJ whole genome shotgun (WGS) entry which is preliminary data.</text>
</comment>
<feature type="active site" evidence="2">
    <location>
        <position position="650"/>
    </location>
</feature>
<dbReference type="SUPFAM" id="SSF52540">
    <property type="entry name" value="P-loop containing nucleoside triphosphate hydrolases"/>
    <property type="match status" value="1"/>
</dbReference>
<dbReference type="InterPro" id="IPR041699">
    <property type="entry name" value="AAA_32"/>
</dbReference>
<dbReference type="RefSeq" id="WP_187255434.1">
    <property type="nucleotide sequence ID" value="NZ_JBHULF010000006.1"/>
</dbReference>
<gene>
    <name evidence="5" type="ORF">BC349_03955</name>
</gene>
<evidence type="ECO:0000313" key="5">
    <source>
        <dbReference type="EMBL" id="MBC6490109.1"/>
    </source>
</evidence>
<dbReference type="InterPro" id="IPR020568">
    <property type="entry name" value="Ribosomal_Su5_D2-typ_SF"/>
</dbReference>
<dbReference type="PANTHER" id="PTHR10046">
    <property type="entry name" value="ATP DEPENDENT LON PROTEASE FAMILY MEMBER"/>
    <property type="match status" value="1"/>
</dbReference>
<proteinExistence type="inferred from homology"/>
<feature type="domain" description="Lon proteolytic" evidence="4">
    <location>
        <begin position="560"/>
        <end position="755"/>
    </location>
</feature>
<dbReference type="InterPro" id="IPR046844">
    <property type="entry name" value="Lon-like_helical"/>
</dbReference>
<dbReference type="InterPro" id="IPR027417">
    <property type="entry name" value="P-loop_NTPase"/>
</dbReference>
<keyword evidence="2" id="KW-0378">Hydrolase</keyword>
<dbReference type="InterPro" id="IPR027065">
    <property type="entry name" value="Lon_Prtase"/>
</dbReference>
<name>A0ABR7M5I8_9BACT</name>
<dbReference type="Gene3D" id="3.30.230.10">
    <property type="match status" value="1"/>
</dbReference>
<dbReference type="Pfam" id="PF05362">
    <property type="entry name" value="Lon_C"/>
    <property type="match status" value="1"/>
</dbReference>
<keyword evidence="3" id="KW-0175">Coiled coil</keyword>
<dbReference type="PRINTS" id="PR00830">
    <property type="entry name" value="ENDOLAPTASE"/>
</dbReference>
<keyword evidence="6" id="KW-1185">Reference proteome</keyword>
<dbReference type="Pfam" id="PF13654">
    <property type="entry name" value="AAA_32"/>
    <property type="match status" value="1"/>
</dbReference>
<dbReference type="Pfam" id="PF20436">
    <property type="entry name" value="LonB_AAA-LID"/>
    <property type="match status" value="1"/>
</dbReference>